<dbReference type="Gene3D" id="3.40.640.10">
    <property type="entry name" value="Type I PLP-dependent aspartate aminotransferase-like (Major domain)"/>
    <property type="match status" value="1"/>
</dbReference>
<dbReference type="InterPro" id="IPR015422">
    <property type="entry name" value="PyrdxlP-dep_Trfase_small"/>
</dbReference>
<dbReference type="InterPro" id="IPR000192">
    <property type="entry name" value="Aminotrans_V_dom"/>
</dbReference>
<dbReference type="RefSeq" id="WP_330957339.1">
    <property type="nucleotide sequence ID" value="NZ_JAZGJQ010000001.1"/>
</dbReference>
<reference evidence="2 3" key="1">
    <citation type="submission" date="2024-01" db="EMBL/GenBank/DDBJ databases">
        <title>Description of Olsenella sp. nov., isolated from pig feces.</title>
        <authorList>
            <person name="Chang Y.-H."/>
        </authorList>
    </citation>
    <scope>NUCLEOTIDE SEQUENCE [LARGE SCALE GENOMIC DNA]</scope>
    <source>
        <strain evidence="2 3">YH-ols2223</strain>
    </source>
</reference>
<dbReference type="GO" id="GO:0008483">
    <property type="term" value="F:transaminase activity"/>
    <property type="evidence" value="ECO:0007669"/>
    <property type="project" value="UniProtKB-KW"/>
</dbReference>
<sequence>MSRYLDNCSTSFPKPPCVAEALYEYMTEVGSNVGRGRYQDAYSVEEKVMRCRERFADLFGAPDASGVAFTKNVTEALNVLLKGYLRPGDHVIVSSMEHNAVMRPLVQLEERGVTFTRARCTDEGDLVLESLEDCLRPSTRAVVMTHASNVCGTVLPIREVGAFCRAHGLPLFLDSAQSAGVLPIDMARDNVAAVCFTGHKGLMGPQGTGGLVTDPELARSLEPLVAGGTGSRSDSEQMPDFLPDHLEAGTLNLPGIVGLESALAWIDEVGVDAIHARESALTASLLDGLSELEAVGVLRVVGHRGTEGRLSAVSVQTPGRDEAEVADGLSREYGIMTRVGLHCAPSAHKTLGTFPEGTIRLSLGYFNTANDVDAAVTALEELLD</sequence>
<keyword evidence="2" id="KW-0808">Transferase</keyword>
<feature type="domain" description="Aminotransferase class V" evidence="1">
    <location>
        <begin position="4"/>
        <end position="374"/>
    </location>
</feature>
<dbReference type="EMBL" id="JAZGJQ010000001">
    <property type="protein sequence ID" value="MEE6146577.1"/>
    <property type="molecule type" value="Genomic_DNA"/>
</dbReference>
<evidence type="ECO:0000313" key="3">
    <source>
        <dbReference type="Proteomes" id="UP001332931"/>
    </source>
</evidence>
<name>A0ABU7R7L9_9ACTN</name>
<keyword evidence="2" id="KW-0032">Aminotransferase</keyword>
<evidence type="ECO:0000259" key="1">
    <source>
        <dbReference type="Pfam" id="PF00266"/>
    </source>
</evidence>
<dbReference type="Proteomes" id="UP001332931">
    <property type="component" value="Unassembled WGS sequence"/>
</dbReference>
<dbReference type="NCBIfam" id="TIGR01977">
    <property type="entry name" value="am_tr_V_EF2568"/>
    <property type="match status" value="1"/>
</dbReference>
<gene>
    <name evidence="2" type="ORF">VXJ25_01000</name>
</gene>
<dbReference type="SUPFAM" id="SSF53383">
    <property type="entry name" value="PLP-dependent transferases"/>
    <property type="match status" value="1"/>
</dbReference>
<protein>
    <submittedName>
        <fullName evidence="2">Aminotransferase class V-fold PLP-dependent enzyme</fullName>
    </submittedName>
</protein>
<dbReference type="PANTHER" id="PTHR43586:SF4">
    <property type="entry name" value="ISOPENICILLIN N EPIMERASE"/>
    <property type="match status" value="1"/>
</dbReference>
<dbReference type="InterPro" id="IPR015424">
    <property type="entry name" value="PyrdxlP-dep_Trfase"/>
</dbReference>
<dbReference type="Pfam" id="PF00266">
    <property type="entry name" value="Aminotran_5"/>
    <property type="match status" value="1"/>
</dbReference>
<comment type="caution">
    <text evidence="2">The sequence shown here is derived from an EMBL/GenBank/DDBJ whole genome shotgun (WGS) entry which is preliminary data.</text>
</comment>
<dbReference type="InterPro" id="IPR015421">
    <property type="entry name" value="PyrdxlP-dep_Trfase_major"/>
</dbReference>
<accession>A0ABU7R7L9</accession>
<organism evidence="2 3">
    <name type="scientific">Olsenella absiana</name>
    <dbReference type="NCBI Taxonomy" id="3115222"/>
    <lineage>
        <taxon>Bacteria</taxon>
        <taxon>Bacillati</taxon>
        <taxon>Actinomycetota</taxon>
        <taxon>Coriobacteriia</taxon>
        <taxon>Coriobacteriales</taxon>
        <taxon>Atopobiaceae</taxon>
        <taxon>Olsenella</taxon>
    </lineage>
</organism>
<dbReference type="Gene3D" id="3.90.1150.10">
    <property type="entry name" value="Aspartate Aminotransferase, domain 1"/>
    <property type="match status" value="1"/>
</dbReference>
<proteinExistence type="predicted"/>
<dbReference type="PANTHER" id="PTHR43586">
    <property type="entry name" value="CYSTEINE DESULFURASE"/>
    <property type="match status" value="1"/>
</dbReference>
<evidence type="ECO:0000313" key="2">
    <source>
        <dbReference type="EMBL" id="MEE6146577.1"/>
    </source>
</evidence>
<dbReference type="InterPro" id="IPR010969">
    <property type="entry name" value="Cys_dSase-rel_unknwn_funct"/>
</dbReference>
<keyword evidence="3" id="KW-1185">Reference proteome</keyword>